<name>A0A1Y5PYF4_9SPHN</name>
<keyword evidence="3 4" id="KW-0620">Polyamine biosynthesis</keyword>
<dbReference type="EMBL" id="LT598653">
    <property type="protein sequence ID" value="SBV35058.1"/>
    <property type="molecule type" value="Genomic_DNA"/>
</dbReference>
<dbReference type="KEGG" id="sphu:SPPYR_3943"/>
<gene>
    <name evidence="6" type="ORF">SPPYR_3943</name>
</gene>
<feature type="active site" description="Proton acceptor" evidence="4">
    <location>
        <position position="211"/>
    </location>
</feature>
<protein>
    <submittedName>
        <fullName evidence="6">Spermidine synthase (Modular protein)</fullName>
        <ecNumber evidence="6">2.5.1.16</ecNumber>
    </submittedName>
</protein>
<organism evidence="6">
    <name type="scientific">uncultured Sphingopyxis sp</name>
    <dbReference type="NCBI Taxonomy" id="310581"/>
    <lineage>
        <taxon>Bacteria</taxon>
        <taxon>Pseudomonadati</taxon>
        <taxon>Pseudomonadota</taxon>
        <taxon>Alphaproteobacteria</taxon>
        <taxon>Sphingomonadales</taxon>
        <taxon>Sphingomonadaceae</taxon>
        <taxon>Sphingopyxis</taxon>
        <taxon>environmental samples</taxon>
    </lineage>
</organism>
<dbReference type="NCBIfam" id="NF037959">
    <property type="entry name" value="MFS_SpdSyn"/>
    <property type="match status" value="1"/>
</dbReference>
<dbReference type="SUPFAM" id="SSF53335">
    <property type="entry name" value="S-adenosyl-L-methionine-dependent methyltransferases"/>
    <property type="match status" value="1"/>
</dbReference>
<dbReference type="Gene3D" id="3.40.50.150">
    <property type="entry name" value="Vaccinia Virus protein VP39"/>
    <property type="match status" value="1"/>
</dbReference>
<sequence>MPAGDRMIGRTSAATMTDRSAEDFAVESGIACELETGSDLAGDDQAETELDHFLDHLDDIDREQRYFERYGTEHHHASPMEPGELAAPLVFELGNIRSLLANWAFVQSAMSIDDPDMLILDYTRRMMGFLLFNPSPGTIEIIGLGGGSLAKYCHQYLPDTSIIAVEIDPDVIAVREQFFIPPESERFEIICTDGAEFVRRDGRRCDILLVDGFDKDGQPAQLCSSEFYRDCRSRLNPGGILVVNLCDDHWKHGSILSRIGRCFGYIIDLPMKIGMNRIIFAFRDEQPSLDRAALLQNACDLDHAHPMSFSSLANEIAGRIKSLDHGPADGIDSGFYGAQSLSMASLWTAG</sequence>
<feature type="domain" description="PABS" evidence="5">
    <location>
        <begin position="58"/>
        <end position="294"/>
    </location>
</feature>
<dbReference type="PANTHER" id="PTHR43317">
    <property type="entry name" value="THERMOSPERMINE SYNTHASE ACAULIS5"/>
    <property type="match status" value="1"/>
</dbReference>
<dbReference type="AlphaFoldDB" id="A0A1Y5PYF4"/>
<proteinExistence type="inferred from homology"/>
<dbReference type="PROSITE" id="PS51006">
    <property type="entry name" value="PABS_2"/>
    <property type="match status" value="1"/>
</dbReference>
<evidence type="ECO:0000256" key="1">
    <source>
        <dbReference type="ARBA" id="ARBA00007867"/>
    </source>
</evidence>
<keyword evidence="2 4" id="KW-0808">Transferase</keyword>
<dbReference type="Pfam" id="PF01564">
    <property type="entry name" value="Spermine_synth"/>
    <property type="match status" value="1"/>
</dbReference>
<dbReference type="EC" id="2.5.1.16" evidence="6"/>
<dbReference type="InterPro" id="IPR030374">
    <property type="entry name" value="PABS"/>
</dbReference>
<dbReference type="InterPro" id="IPR029063">
    <property type="entry name" value="SAM-dependent_MTases_sf"/>
</dbReference>
<accession>A0A1Y5PYF4</accession>
<comment type="similarity">
    <text evidence="1">Belongs to the spermidine/spermine synthase family.</text>
</comment>
<dbReference type="GO" id="GO:0004766">
    <property type="term" value="F:spermidine synthase activity"/>
    <property type="evidence" value="ECO:0007669"/>
    <property type="project" value="UniProtKB-EC"/>
</dbReference>
<evidence type="ECO:0000256" key="4">
    <source>
        <dbReference type="PROSITE-ProRule" id="PRU00354"/>
    </source>
</evidence>
<evidence type="ECO:0000313" key="6">
    <source>
        <dbReference type="EMBL" id="SBV35058.1"/>
    </source>
</evidence>
<evidence type="ECO:0000256" key="3">
    <source>
        <dbReference type="ARBA" id="ARBA00023115"/>
    </source>
</evidence>
<evidence type="ECO:0000259" key="5">
    <source>
        <dbReference type="PROSITE" id="PS51006"/>
    </source>
</evidence>
<dbReference type="CDD" id="cd02440">
    <property type="entry name" value="AdoMet_MTases"/>
    <property type="match status" value="1"/>
</dbReference>
<evidence type="ECO:0000256" key="2">
    <source>
        <dbReference type="ARBA" id="ARBA00022679"/>
    </source>
</evidence>
<reference evidence="6" key="1">
    <citation type="submission" date="2016-03" db="EMBL/GenBank/DDBJ databases">
        <authorList>
            <person name="Ploux O."/>
        </authorList>
    </citation>
    <scope>NUCLEOTIDE SEQUENCE</scope>
    <source>
        <strain evidence="6">UC10</strain>
    </source>
</reference>
<dbReference type="PANTHER" id="PTHR43317:SF1">
    <property type="entry name" value="THERMOSPERMINE SYNTHASE ACAULIS5"/>
    <property type="match status" value="1"/>
</dbReference>
<dbReference type="GO" id="GO:0006596">
    <property type="term" value="P:polyamine biosynthetic process"/>
    <property type="evidence" value="ECO:0007669"/>
    <property type="project" value="UniProtKB-UniRule"/>
</dbReference>